<comment type="similarity">
    <text evidence="4">Belongs to the FliW family.</text>
</comment>
<dbReference type="Proteomes" id="UP000270626">
    <property type="component" value="Unassembled WGS sequence"/>
</dbReference>
<dbReference type="HAMAP" id="MF_01185">
    <property type="entry name" value="FliW"/>
    <property type="match status" value="1"/>
</dbReference>
<dbReference type="Pfam" id="PF02623">
    <property type="entry name" value="FliW"/>
    <property type="match status" value="1"/>
</dbReference>
<dbReference type="GO" id="GO:0044780">
    <property type="term" value="P:bacterial-type flagellum assembly"/>
    <property type="evidence" value="ECO:0007669"/>
    <property type="project" value="UniProtKB-UniRule"/>
</dbReference>
<evidence type="ECO:0000313" key="6">
    <source>
        <dbReference type="Proteomes" id="UP000270626"/>
    </source>
</evidence>
<keyword evidence="5" id="KW-0969">Cilium</keyword>
<dbReference type="AlphaFoldDB" id="A0A495WI29"/>
<dbReference type="OrthoDB" id="9801235at2"/>
<dbReference type="SUPFAM" id="SSF141457">
    <property type="entry name" value="BH3618-like"/>
    <property type="match status" value="1"/>
</dbReference>
<keyword evidence="6" id="KW-1185">Reference proteome</keyword>
<organism evidence="5 6">
    <name type="scientific">Azonexus fungiphilus</name>
    <dbReference type="NCBI Taxonomy" id="146940"/>
    <lineage>
        <taxon>Bacteria</taxon>
        <taxon>Pseudomonadati</taxon>
        <taxon>Pseudomonadota</taxon>
        <taxon>Betaproteobacteria</taxon>
        <taxon>Rhodocyclales</taxon>
        <taxon>Azonexaceae</taxon>
        <taxon>Azonexus</taxon>
    </lineage>
</organism>
<evidence type="ECO:0000256" key="4">
    <source>
        <dbReference type="HAMAP-Rule" id="MF_01185"/>
    </source>
</evidence>
<evidence type="ECO:0000256" key="1">
    <source>
        <dbReference type="ARBA" id="ARBA00022490"/>
    </source>
</evidence>
<dbReference type="PANTHER" id="PTHR39190:SF1">
    <property type="entry name" value="FLAGELLAR ASSEMBLY FACTOR FLIW"/>
    <property type="match status" value="1"/>
</dbReference>
<sequence length="146" mass="15850">MQVQTYLFGAVDVAPEKIVTFPKGLFAFEDKTRFMLAHEEAKGTPASFTLQSLEDPALAFQIIDPAALGFSYELELTDEEDALLQSPAAEDVVVMLVLYKQEEEGAGIAPSLRAPLIINLKARVGLQKLLAQVATNVTLSNLVSKV</sequence>
<dbReference type="NCBIfam" id="NF009792">
    <property type="entry name" value="PRK13284.1"/>
    <property type="match status" value="1"/>
</dbReference>
<protein>
    <recommendedName>
        <fullName evidence="4">Flagellar assembly factor FliW</fullName>
    </recommendedName>
</protein>
<keyword evidence="4" id="KW-0143">Chaperone</keyword>
<name>A0A495WI29_9RHOO</name>
<accession>A0A495WI29</accession>
<dbReference type="RefSeq" id="WP_121457415.1">
    <property type="nucleotide sequence ID" value="NZ_RBXP01000011.1"/>
</dbReference>
<dbReference type="Gene3D" id="2.30.290.10">
    <property type="entry name" value="BH3618-like"/>
    <property type="match status" value="1"/>
</dbReference>
<dbReference type="GO" id="GO:0005737">
    <property type="term" value="C:cytoplasm"/>
    <property type="evidence" value="ECO:0007669"/>
    <property type="project" value="UniProtKB-SubCell"/>
</dbReference>
<reference evidence="5 6" key="1">
    <citation type="submission" date="2018-10" db="EMBL/GenBank/DDBJ databases">
        <title>Genomic Encyclopedia of Type Strains, Phase IV (KMG-IV): sequencing the most valuable type-strain genomes for metagenomic binning, comparative biology and taxonomic classification.</title>
        <authorList>
            <person name="Goeker M."/>
        </authorList>
    </citation>
    <scope>NUCLEOTIDE SEQUENCE [LARGE SCALE GENOMIC DNA]</scope>
    <source>
        <strain evidence="5 6">DSM 23841</strain>
    </source>
</reference>
<dbReference type="PANTHER" id="PTHR39190">
    <property type="entry name" value="FLAGELLAR ASSEMBLY FACTOR FLIW"/>
    <property type="match status" value="1"/>
</dbReference>
<comment type="subcellular location">
    <subcellularLocation>
        <location evidence="4">Cytoplasm</location>
    </subcellularLocation>
</comment>
<keyword evidence="1 4" id="KW-0963">Cytoplasm</keyword>
<comment type="caution">
    <text evidence="5">The sequence shown here is derived from an EMBL/GenBank/DDBJ whole genome shotgun (WGS) entry which is preliminary data.</text>
</comment>
<gene>
    <name evidence="4" type="primary">fliW</name>
    <name evidence="5" type="ORF">DFR40_1080</name>
</gene>
<dbReference type="InterPro" id="IPR003775">
    <property type="entry name" value="Flagellar_assembly_factor_FliW"/>
</dbReference>
<dbReference type="InterPro" id="IPR024046">
    <property type="entry name" value="Flagellar_assmbl_FliW_dom_sf"/>
</dbReference>
<dbReference type="EMBL" id="RBXP01000011">
    <property type="protein sequence ID" value="RKT60930.1"/>
    <property type="molecule type" value="Genomic_DNA"/>
</dbReference>
<keyword evidence="5" id="KW-0282">Flagellum</keyword>
<dbReference type="GO" id="GO:0006417">
    <property type="term" value="P:regulation of translation"/>
    <property type="evidence" value="ECO:0007669"/>
    <property type="project" value="UniProtKB-KW"/>
</dbReference>
<evidence type="ECO:0000256" key="2">
    <source>
        <dbReference type="ARBA" id="ARBA00022795"/>
    </source>
</evidence>
<comment type="function">
    <text evidence="4">Acts as an anti-CsrA protein, binds CsrA and prevents it from repressing translation of its target genes, one of which is flagellin. Binds to flagellin and participates in the assembly of the flagellum.</text>
</comment>
<keyword evidence="3 4" id="KW-0810">Translation regulation</keyword>
<keyword evidence="2 4" id="KW-1005">Bacterial flagellum biogenesis</keyword>
<proteinExistence type="inferred from homology"/>
<evidence type="ECO:0000313" key="5">
    <source>
        <dbReference type="EMBL" id="RKT60930.1"/>
    </source>
</evidence>
<comment type="subunit">
    <text evidence="4">Interacts with translational regulator CsrA and flagellin(s).</text>
</comment>
<keyword evidence="5" id="KW-0966">Cell projection</keyword>
<evidence type="ECO:0000256" key="3">
    <source>
        <dbReference type="ARBA" id="ARBA00022845"/>
    </source>
</evidence>